<feature type="transmembrane region" description="Helical" evidence="6">
    <location>
        <begin position="230"/>
        <end position="250"/>
    </location>
</feature>
<dbReference type="OrthoDB" id="9779554at2"/>
<feature type="transmembrane region" description="Helical" evidence="6">
    <location>
        <begin position="6"/>
        <end position="24"/>
    </location>
</feature>
<gene>
    <name evidence="7" type="ORF">SUTMEG_17690</name>
</gene>
<feature type="transmembrane region" description="Helical" evidence="6">
    <location>
        <begin position="84"/>
        <end position="104"/>
    </location>
</feature>
<feature type="transmembrane region" description="Helical" evidence="6">
    <location>
        <begin position="465"/>
        <end position="490"/>
    </location>
</feature>
<evidence type="ECO:0000313" key="7">
    <source>
        <dbReference type="EMBL" id="BBF23878.1"/>
    </source>
</evidence>
<dbReference type="KEGG" id="sutt:SUTMEG_17690"/>
<sequence length="729" mass="79266">MDPFLLTALGLLGLLAVLDLFVGVSNDAVNFLNSAVGSRTAPFRIVLTVAAAGVLLGATFSSGMMEVARSGVLMPEKFTFNDVMVVFCAVMVADVLLLNLFNALGLPTSTTVSIIFELLGATATLAFWKIWQAGEPLADIGAYVNSGKALSMIMAILVSVAVAFVAGLVVQFLLRLVFSFRYEKAYRYLGGLFGGIAMTSLFYFLIMKGAKGASFMTPERLAFLKDNSDLILWSCFIGFTVVFQALITFFNTNVLRYVILAGTFSLAFAFAGNDLVNFVGVPLAALDSWHIFSAAPGADPAVFTMEGLREPFAASTGWLVASGLVMVVTLYCSKKAHRVIRTSVNLSSSTRGGREQFGSSLPARVLVRASLNANTLIRQFLPESVLEGIGSRYKKKTLQPGERELPFDEIRACVNLVVAAALIASATSLKLPLSTTYVTFMVAMGSSLADGAWDRESAVYRISGVLTVISGWFMTALSAATLCAVVTLLFQTFGMGLMIAGMVVALVVIIKTNFLTKEKEKSIEEDEGIAGGDVETIRTLLKEAIPVERARTIELLADSIDAFLVADAQKLTDCRDAAVDLLEEVSVARGNYYRMALYQGTKADRDARNFYYRSYSAMKDLAHGLRDQVSVTENYVKNSHSAMTGLMAENLKQISAELNRLKADFTTERAQALLTLLDKAQSDYLVQSNAESVSLRKSELYLGKILYTRELVTRYQMVSFLEARLNFQA</sequence>
<keyword evidence="5 6" id="KW-0472">Membrane</keyword>
<dbReference type="Pfam" id="PF01384">
    <property type="entry name" value="PHO4"/>
    <property type="match status" value="1"/>
</dbReference>
<dbReference type="PANTHER" id="PTHR11101">
    <property type="entry name" value="PHOSPHATE TRANSPORTER"/>
    <property type="match status" value="1"/>
</dbReference>
<evidence type="ECO:0000256" key="2">
    <source>
        <dbReference type="ARBA" id="ARBA00022448"/>
    </source>
</evidence>
<evidence type="ECO:0000313" key="8">
    <source>
        <dbReference type="Proteomes" id="UP000271003"/>
    </source>
</evidence>
<evidence type="ECO:0000256" key="5">
    <source>
        <dbReference type="ARBA" id="ARBA00023136"/>
    </source>
</evidence>
<dbReference type="RefSeq" id="WP_120177439.1">
    <property type="nucleotide sequence ID" value="NZ_AP018786.1"/>
</dbReference>
<dbReference type="GO" id="GO:0016020">
    <property type="term" value="C:membrane"/>
    <property type="evidence" value="ECO:0007669"/>
    <property type="project" value="UniProtKB-SubCell"/>
</dbReference>
<name>A0A2Z6IF90_9BURK</name>
<feature type="transmembrane region" description="Helical" evidence="6">
    <location>
        <begin position="496"/>
        <end position="514"/>
    </location>
</feature>
<reference evidence="7 8" key="1">
    <citation type="journal article" date="2018" name="Int. J. Syst. Evol. Microbiol.">
        <title>Mesosutterella multiformis gen. nov., sp. nov., a member of the family Sutterellaceae and Sutterella megalosphaeroides sp. nov., isolated from human faeces.</title>
        <authorList>
            <person name="Sakamoto M."/>
            <person name="Ikeyama N."/>
            <person name="Kunihiro T."/>
            <person name="Iino T."/>
            <person name="Yuki M."/>
            <person name="Ohkuma M."/>
        </authorList>
    </citation>
    <scope>NUCLEOTIDE SEQUENCE [LARGE SCALE GENOMIC DNA]</scope>
    <source>
        <strain evidence="7 8">6FBBBH3</strain>
    </source>
</reference>
<evidence type="ECO:0000256" key="3">
    <source>
        <dbReference type="ARBA" id="ARBA00022692"/>
    </source>
</evidence>
<evidence type="ECO:0000256" key="4">
    <source>
        <dbReference type="ARBA" id="ARBA00022989"/>
    </source>
</evidence>
<feature type="transmembrane region" description="Helical" evidence="6">
    <location>
        <begin position="186"/>
        <end position="206"/>
    </location>
</feature>
<feature type="transmembrane region" description="Helical" evidence="6">
    <location>
        <begin position="312"/>
        <end position="332"/>
    </location>
</feature>
<dbReference type="GO" id="GO:0035435">
    <property type="term" value="P:phosphate ion transmembrane transport"/>
    <property type="evidence" value="ECO:0007669"/>
    <property type="project" value="TreeGrafter"/>
</dbReference>
<feature type="transmembrane region" description="Helical" evidence="6">
    <location>
        <begin position="151"/>
        <end position="174"/>
    </location>
</feature>
<keyword evidence="2 6" id="KW-0813">Transport</keyword>
<evidence type="ECO:0000256" key="1">
    <source>
        <dbReference type="ARBA" id="ARBA00004141"/>
    </source>
</evidence>
<comment type="subcellular location">
    <subcellularLocation>
        <location evidence="1 6">Membrane</location>
        <topology evidence="1 6">Multi-pass membrane protein</topology>
    </subcellularLocation>
</comment>
<feature type="transmembrane region" description="Helical" evidence="6">
    <location>
        <begin position="45"/>
        <end position="64"/>
    </location>
</feature>
<comment type="similarity">
    <text evidence="6">Belongs to the inorganic phosphate transporter (PiT) (TC 2.A.20) family.</text>
</comment>
<proteinExistence type="inferred from homology"/>
<keyword evidence="3 6" id="KW-0812">Transmembrane</keyword>
<dbReference type="Proteomes" id="UP000271003">
    <property type="component" value="Chromosome"/>
</dbReference>
<keyword evidence="6" id="KW-0592">Phosphate transport</keyword>
<keyword evidence="4 6" id="KW-1133">Transmembrane helix</keyword>
<evidence type="ECO:0000256" key="6">
    <source>
        <dbReference type="RuleBase" id="RU363058"/>
    </source>
</evidence>
<protein>
    <recommendedName>
        <fullName evidence="6">Phosphate transporter</fullName>
    </recommendedName>
</protein>
<dbReference type="AlphaFoldDB" id="A0A2Z6IF90"/>
<dbReference type="GO" id="GO:0005315">
    <property type="term" value="F:phosphate transmembrane transporter activity"/>
    <property type="evidence" value="ECO:0007669"/>
    <property type="project" value="InterPro"/>
</dbReference>
<feature type="transmembrane region" description="Helical" evidence="6">
    <location>
        <begin position="257"/>
        <end position="279"/>
    </location>
</feature>
<organism evidence="7 8">
    <name type="scientific">Sutterella megalosphaeroides</name>
    <dbReference type="NCBI Taxonomy" id="2494234"/>
    <lineage>
        <taxon>Bacteria</taxon>
        <taxon>Pseudomonadati</taxon>
        <taxon>Pseudomonadota</taxon>
        <taxon>Betaproteobacteria</taxon>
        <taxon>Burkholderiales</taxon>
        <taxon>Sutterellaceae</taxon>
        <taxon>Sutterella</taxon>
    </lineage>
</organism>
<dbReference type="InterPro" id="IPR001204">
    <property type="entry name" value="Phos_transporter"/>
</dbReference>
<keyword evidence="8" id="KW-1185">Reference proteome</keyword>
<accession>A0A2Z6IF90</accession>
<dbReference type="PANTHER" id="PTHR11101:SF16">
    <property type="entry name" value="PHOSPHATE TRANSPORTER"/>
    <property type="match status" value="1"/>
</dbReference>
<dbReference type="EMBL" id="AP018786">
    <property type="protein sequence ID" value="BBF23878.1"/>
    <property type="molecule type" value="Genomic_DNA"/>
</dbReference>
<feature type="transmembrane region" description="Helical" evidence="6">
    <location>
        <begin position="111"/>
        <end position="131"/>
    </location>
</feature>